<dbReference type="Proteomes" id="UP000050920">
    <property type="component" value="Unassembled WGS sequence"/>
</dbReference>
<dbReference type="PROSITE" id="PS01229">
    <property type="entry name" value="COF_2"/>
    <property type="match status" value="1"/>
</dbReference>
<dbReference type="InterPro" id="IPR000150">
    <property type="entry name" value="Cof"/>
</dbReference>
<gene>
    <name evidence="1" type="ORF">DY78_GL002860</name>
</gene>
<evidence type="ECO:0000313" key="2">
    <source>
        <dbReference type="Proteomes" id="UP000050920"/>
    </source>
</evidence>
<dbReference type="InterPro" id="IPR023214">
    <property type="entry name" value="HAD_sf"/>
</dbReference>
<dbReference type="GO" id="GO:0000287">
    <property type="term" value="F:magnesium ion binding"/>
    <property type="evidence" value="ECO:0007669"/>
    <property type="project" value="TreeGrafter"/>
</dbReference>
<dbReference type="Pfam" id="PF08282">
    <property type="entry name" value="Hydrolase_3"/>
    <property type="match status" value="1"/>
</dbReference>
<dbReference type="PANTHER" id="PTHR10000:SF53">
    <property type="entry name" value="5-AMINO-6-(5-PHOSPHO-D-RIBITYLAMINO)URACIL PHOSPHATASE YBJI-RELATED"/>
    <property type="match status" value="1"/>
</dbReference>
<dbReference type="InterPro" id="IPR006379">
    <property type="entry name" value="HAD-SF_hydro_IIB"/>
</dbReference>
<accession>A0A0R2NQ06</accession>
<dbReference type="GO" id="GO:0005829">
    <property type="term" value="C:cytosol"/>
    <property type="evidence" value="ECO:0007669"/>
    <property type="project" value="TreeGrafter"/>
</dbReference>
<name>A0A0R2NQ06_9LACO</name>
<organism evidence="1 2">
    <name type="scientific">Lactiplantibacillus fabifermentans DSM 21115</name>
    <dbReference type="NCBI Taxonomy" id="1413187"/>
    <lineage>
        <taxon>Bacteria</taxon>
        <taxon>Bacillati</taxon>
        <taxon>Bacillota</taxon>
        <taxon>Bacilli</taxon>
        <taxon>Lactobacillales</taxon>
        <taxon>Lactobacillaceae</taxon>
        <taxon>Lactiplantibacillus</taxon>
    </lineage>
</organism>
<proteinExistence type="predicted"/>
<sequence>MSFLAIKLIATDLNGTLLHGDQTYNQARLQQVLAALATREIALVLSSGNQYAHLKQLFDGIEADNLIMVAENGASIYHNDQQLFDGSLTAADLHQFVSVDRHQPVFDGAYLIMVGANGSYTEKGAPQALLDAAAKFYDNLQQVDDLTQVDDKIKKVSVSTTPAAAAQLVTDLNTYFDGRLRAHDSGYGVIDLVAANVGKLPAVQWLMQQRQLQPDQVLAFGDGDNDVPLLKFAGHGYAMQNAPAAVQAVANHVTILDNEHDGVLDTIETLGLA</sequence>
<dbReference type="InterPro" id="IPR036412">
    <property type="entry name" value="HAD-like_sf"/>
</dbReference>
<reference evidence="1 2" key="1">
    <citation type="journal article" date="2015" name="Genome Announc.">
        <title>Expanding the biotechnology potential of lactobacilli through comparative genomics of 213 strains and associated genera.</title>
        <authorList>
            <person name="Sun Z."/>
            <person name="Harris H.M."/>
            <person name="McCann A."/>
            <person name="Guo C."/>
            <person name="Argimon S."/>
            <person name="Zhang W."/>
            <person name="Yang X."/>
            <person name="Jeffery I.B."/>
            <person name="Cooney J.C."/>
            <person name="Kagawa T.F."/>
            <person name="Liu W."/>
            <person name="Song Y."/>
            <person name="Salvetti E."/>
            <person name="Wrobel A."/>
            <person name="Rasinkangas P."/>
            <person name="Parkhill J."/>
            <person name="Rea M.C."/>
            <person name="O'Sullivan O."/>
            <person name="Ritari J."/>
            <person name="Douillard F.P."/>
            <person name="Paul Ross R."/>
            <person name="Yang R."/>
            <person name="Briner A.E."/>
            <person name="Felis G.E."/>
            <person name="de Vos W.M."/>
            <person name="Barrangou R."/>
            <person name="Klaenhammer T.R."/>
            <person name="Caufield P.W."/>
            <person name="Cui Y."/>
            <person name="Zhang H."/>
            <person name="O'Toole P.W."/>
        </authorList>
    </citation>
    <scope>NUCLEOTIDE SEQUENCE [LARGE SCALE GENOMIC DNA]</scope>
    <source>
        <strain evidence="1 2">DSM 21115</strain>
    </source>
</reference>
<dbReference type="AlphaFoldDB" id="A0A0R2NQ06"/>
<dbReference type="NCBIfam" id="TIGR01484">
    <property type="entry name" value="HAD-SF-IIB"/>
    <property type="match status" value="1"/>
</dbReference>
<evidence type="ECO:0000313" key="1">
    <source>
        <dbReference type="EMBL" id="KRO27798.1"/>
    </source>
</evidence>
<comment type="caution">
    <text evidence="1">The sequence shown here is derived from an EMBL/GenBank/DDBJ whole genome shotgun (WGS) entry which is preliminary data.</text>
</comment>
<dbReference type="GO" id="GO:0016791">
    <property type="term" value="F:phosphatase activity"/>
    <property type="evidence" value="ECO:0007669"/>
    <property type="project" value="UniProtKB-ARBA"/>
</dbReference>
<dbReference type="Gene3D" id="3.40.50.1000">
    <property type="entry name" value="HAD superfamily/HAD-like"/>
    <property type="match status" value="1"/>
</dbReference>
<dbReference type="PANTHER" id="PTHR10000">
    <property type="entry name" value="PHOSPHOSERINE PHOSPHATASE"/>
    <property type="match status" value="1"/>
</dbReference>
<protein>
    <submittedName>
        <fullName evidence="1">Sugar-phosphatase</fullName>
    </submittedName>
</protein>
<dbReference type="SUPFAM" id="SSF56784">
    <property type="entry name" value="HAD-like"/>
    <property type="match status" value="1"/>
</dbReference>
<dbReference type="CDD" id="cd07518">
    <property type="entry name" value="HAD_YbiV-Like"/>
    <property type="match status" value="1"/>
</dbReference>
<dbReference type="EMBL" id="AYGX02000068">
    <property type="protein sequence ID" value="KRO27798.1"/>
    <property type="molecule type" value="Genomic_DNA"/>
</dbReference>
<keyword evidence="2" id="KW-1185">Reference proteome</keyword>
<dbReference type="Gene3D" id="3.30.1240.10">
    <property type="match status" value="1"/>
</dbReference>
<dbReference type="NCBIfam" id="TIGR00099">
    <property type="entry name" value="Cof-subfamily"/>
    <property type="match status" value="1"/>
</dbReference>